<evidence type="ECO:0000313" key="4">
    <source>
        <dbReference type="Proteomes" id="UP000681075"/>
    </source>
</evidence>
<protein>
    <submittedName>
        <fullName evidence="3">Uncharacterized protein</fullName>
    </submittedName>
</protein>
<feature type="region of interest" description="Disordered" evidence="1">
    <location>
        <begin position="40"/>
        <end position="60"/>
    </location>
</feature>
<reference evidence="3" key="1">
    <citation type="submission" date="2021-02" db="EMBL/GenBank/DDBJ databases">
        <title>Genome sequence of Rhodospirillales sp. strain TMPK1 isolated from soil.</title>
        <authorList>
            <person name="Nakai R."/>
            <person name="Kusada H."/>
            <person name="Tamaki H."/>
        </authorList>
    </citation>
    <scope>NUCLEOTIDE SEQUENCE</scope>
    <source>
        <strain evidence="3">TMPK1</strain>
    </source>
</reference>
<evidence type="ECO:0000313" key="3">
    <source>
        <dbReference type="EMBL" id="GIL39113.1"/>
    </source>
</evidence>
<keyword evidence="2" id="KW-0732">Signal</keyword>
<dbReference type="RefSeq" id="WP_420242211.1">
    <property type="nucleotide sequence ID" value="NZ_BOPV01000001.1"/>
</dbReference>
<name>A0A8S8X7E1_9PROT</name>
<feature type="chain" id="PRO_5035883198" evidence="2">
    <location>
        <begin position="29"/>
        <end position="190"/>
    </location>
</feature>
<proteinExistence type="predicted"/>
<comment type="caution">
    <text evidence="3">The sequence shown here is derived from an EMBL/GenBank/DDBJ whole genome shotgun (WGS) entry which is preliminary data.</text>
</comment>
<evidence type="ECO:0000256" key="2">
    <source>
        <dbReference type="SAM" id="SignalP"/>
    </source>
</evidence>
<sequence>MERYATRRFWSRSGLALAGVLIGATAHAAPAPATAPAAAPAAAKAQGGEAGETGTGLSPELNSFSEALKKTFGGEGGESGAGVPDLRMSVTFPAMSEAEMKLALPGNSVVKPNNFYFHFADGGKLEGEAGGEKDLKGTWKIENGQLCMDWNSTKYKLGCHYLTLVVDEVLLFRPNGKPRLVAFIKKGRPA</sequence>
<feature type="signal peptide" evidence="2">
    <location>
        <begin position="1"/>
        <end position="28"/>
    </location>
</feature>
<accession>A0A8S8X7E1</accession>
<gene>
    <name evidence="3" type="ORF">TMPK1_13500</name>
</gene>
<organism evidence="3 4">
    <name type="scientific">Roseiterribacter gracilis</name>
    <dbReference type="NCBI Taxonomy" id="2812848"/>
    <lineage>
        <taxon>Bacteria</taxon>
        <taxon>Pseudomonadati</taxon>
        <taxon>Pseudomonadota</taxon>
        <taxon>Alphaproteobacteria</taxon>
        <taxon>Rhodospirillales</taxon>
        <taxon>Roseiterribacteraceae</taxon>
        <taxon>Roseiterribacter</taxon>
    </lineage>
</organism>
<evidence type="ECO:0000256" key="1">
    <source>
        <dbReference type="SAM" id="MobiDB-lite"/>
    </source>
</evidence>
<dbReference type="AlphaFoldDB" id="A0A8S8X7E1"/>
<dbReference type="Proteomes" id="UP000681075">
    <property type="component" value="Unassembled WGS sequence"/>
</dbReference>
<dbReference type="EMBL" id="BOPV01000001">
    <property type="protein sequence ID" value="GIL39113.1"/>
    <property type="molecule type" value="Genomic_DNA"/>
</dbReference>
<keyword evidence="4" id="KW-1185">Reference proteome</keyword>